<keyword evidence="2 3" id="KW-0560">Oxidoreductase</keyword>
<evidence type="ECO:0000256" key="2">
    <source>
        <dbReference type="ARBA" id="ARBA00023002"/>
    </source>
</evidence>
<keyword evidence="3" id="KW-0049">Antioxidant</keyword>
<evidence type="ECO:0000259" key="4">
    <source>
        <dbReference type="PROSITE" id="PS51352"/>
    </source>
</evidence>
<dbReference type="CDD" id="cd03013">
    <property type="entry name" value="PRX5_like"/>
    <property type="match status" value="1"/>
</dbReference>
<dbReference type="EMBL" id="JBHRSB010000003">
    <property type="protein sequence ID" value="MFC3000474.1"/>
    <property type="molecule type" value="Genomic_DNA"/>
</dbReference>
<comment type="function">
    <text evidence="3">Thiol-specific peroxidase that catalyzes the reduction of hydrogen peroxide and organic hydroperoxides to water and alcohols, respectively. Plays a role in cell protection against oxidative stress by detoxifying peroxides.</text>
</comment>
<gene>
    <name evidence="5" type="ORF">ACFOD3_11260</name>
</gene>
<dbReference type="RefSeq" id="WP_216836568.1">
    <property type="nucleotide sequence ID" value="NZ_JAFNJS010000003.1"/>
</dbReference>
<accession>A0ABV7BUU9</accession>
<organism evidence="5 6">
    <name type="scientific">Falsiroseomonas tokyonensis</name>
    <dbReference type="NCBI Taxonomy" id="430521"/>
    <lineage>
        <taxon>Bacteria</taxon>
        <taxon>Pseudomonadati</taxon>
        <taxon>Pseudomonadota</taxon>
        <taxon>Alphaproteobacteria</taxon>
        <taxon>Acetobacterales</taxon>
        <taxon>Roseomonadaceae</taxon>
        <taxon>Falsiroseomonas</taxon>
    </lineage>
</organism>
<proteinExistence type="inferred from homology"/>
<sequence length="160" mass="16504">MTIKQGDAIPAAKLMQATAEGPKEVSTEELFGGKTVVLFGVPGAFTPTCSAKHLPGFVTQADALKAKGVDTIACMSVNDAFVMGAWAKDQGITDQVVMLADGSAGFTKALGLELDLTARGLGIRSQRFVLVAKDGRVTHVAVEAPGAFEVSKAEAVLAVL</sequence>
<feature type="domain" description="Thioredoxin" evidence="4">
    <location>
        <begin position="3"/>
        <end position="160"/>
    </location>
</feature>
<keyword evidence="6" id="KW-1185">Reference proteome</keyword>
<dbReference type="InterPro" id="IPR013766">
    <property type="entry name" value="Thioredoxin_domain"/>
</dbReference>
<evidence type="ECO:0000256" key="1">
    <source>
        <dbReference type="ARBA" id="ARBA00022559"/>
    </source>
</evidence>
<evidence type="ECO:0000313" key="6">
    <source>
        <dbReference type="Proteomes" id="UP001595420"/>
    </source>
</evidence>
<dbReference type="InterPro" id="IPR013740">
    <property type="entry name" value="Redoxin"/>
</dbReference>
<name>A0ABV7BUU9_9PROT</name>
<dbReference type="PANTHER" id="PTHR10430:SF16">
    <property type="entry name" value="PEROXIREDOXIN-5, MITOCHONDRIAL"/>
    <property type="match status" value="1"/>
</dbReference>
<dbReference type="PANTHER" id="PTHR10430">
    <property type="entry name" value="PEROXIREDOXIN"/>
    <property type="match status" value="1"/>
</dbReference>
<evidence type="ECO:0000313" key="5">
    <source>
        <dbReference type="EMBL" id="MFC3000474.1"/>
    </source>
</evidence>
<keyword evidence="3" id="KW-0676">Redox-active center</keyword>
<reference evidence="6" key="1">
    <citation type="journal article" date="2019" name="Int. J. Syst. Evol. Microbiol.">
        <title>The Global Catalogue of Microorganisms (GCM) 10K type strain sequencing project: providing services to taxonomists for standard genome sequencing and annotation.</title>
        <authorList>
            <consortium name="The Broad Institute Genomics Platform"/>
            <consortium name="The Broad Institute Genome Sequencing Center for Infectious Disease"/>
            <person name="Wu L."/>
            <person name="Ma J."/>
        </authorList>
    </citation>
    <scope>NUCLEOTIDE SEQUENCE [LARGE SCALE GENOMIC DNA]</scope>
    <source>
        <strain evidence="6">CGMCC 1.16855</strain>
    </source>
</reference>
<dbReference type="Proteomes" id="UP001595420">
    <property type="component" value="Unassembled WGS sequence"/>
</dbReference>
<comment type="caution">
    <text evidence="5">The sequence shown here is derived from an EMBL/GenBank/DDBJ whole genome shotgun (WGS) entry which is preliminary data.</text>
</comment>
<evidence type="ECO:0000256" key="3">
    <source>
        <dbReference type="RuleBase" id="RU366011"/>
    </source>
</evidence>
<comment type="catalytic activity">
    <reaction evidence="3">
        <text>a hydroperoxide + 2 glutathione = an alcohol + glutathione disulfide + H2O</text>
        <dbReference type="Rhea" id="RHEA:62632"/>
        <dbReference type="ChEBI" id="CHEBI:15377"/>
        <dbReference type="ChEBI" id="CHEBI:30879"/>
        <dbReference type="ChEBI" id="CHEBI:35924"/>
        <dbReference type="ChEBI" id="CHEBI:57925"/>
        <dbReference type="ChEBI" id="CHEBI:58297"/>
        <dbReference type="EC" id="1.11.1.27"/>
    </reaction>
</comment>
<dbReference type="EC" id="1.11.1.27" evidence="3"/>
<dbReference type="InterPro" id="IPR037944">
    <property type="entry name" value="PRX5-like"/>
</dbReference>
<protein>
    <recommendedName>
        <fullName evidence="3">Glutathione-dependent peroxiredoxin</fullName>
        <ecNumber evidence="3">1.11.1.27</ecNumber>
    </recommendedName>
</protein>
<keyword evidence="1 3" id="KW-0575">Peroxidase</keyword>
<dbReference type="Pfam" id="PF08534">
    <property type="entry name" value="Redoxin"/>
    <property type="match status" value="1"/>
</dbReference>
<dbReference type="PROSITE" id="PS51352">
    <property type="entry name" value="THIOREDOXIN_2"/>
    <property type="match status" value="1"/>
</dbReference>
<comment type="similarity">
    <text evidence="3">Belongs to the peroxiredoxin family. Prx5 subfamily.</text>
</comment>